<name>A0A4Y8PYI9_9BACL</name>
<dbReference type="AlphaFoldDB" id="A0A4Y8PYI9"/>
<accession>A0A4Y8PYI9</accession>
<evidence type="ECO:0000313" key="2">
    <source>
        <dbReference type="Proteomes" id="UP000298246"/>
    </source>
</evidence>
<proteinExistence type="predicted"/>
<evidence type="ECO:0000313" key="1">
    <source>
        <dbReference type="EMBL" id="TFE85920.1"/>
    </source>
</evidence>
<dbReference type="RefSeq" id="WP_134754628.1">
    <property type="nucleotide sequence ID" value="NZ_MYFO02000006.1"/>
</dbReference>
<protein>
    <submittedName>
        <fullName evidence="1">Uncharacterized protein</fullName>
    </submittedName>
</protein>
<organism evidence="1 2">
    <name type="scientific">Paenibacillus athensensis</name>
    <dbReference type="NCBI Taxonomy" id="1967502"/>
    <lineage>
        <taxon>Bacteria</taxon>
        <taxon>Bacillati</taxon>
        <taxon>Bacillota</taxon>
        <taxon>Bacilli</taxon>
        <taxon>Bacillales</taxon>
        <taxon>Paenibacillaceae</taxon>
        <taxon>Paenibacillus</taxon>
    </lineage>
</organism>
<dbReference type="EMBL" id="MYFO01000022">
    <property type="protein sequence ID" value="TFE85920.1"/>
    <property type="molecule type" value="Genomic_DNA"/>
</dbReference>
<sequence>MLQEREARRFFYRMIRGEVPLSEFERWLYDHVEVEEWIGKSAYYDLICIRYADYEDFEFYGDRDKLLEYQQVFRLEAGRLLGFLTRGDIVITNEYQFIDNRREAGRLEQHSYEQIYKDEQP</sequence>
<comment type="caution">
    <text evidence="1">The sequence shown here is derived from an EMBL/GenBank/DDBJ whole genome shotgun (WGS) entry which is preliminary data.</text>
</comment>
<keyword evidence="2" id="KW-1185">Reference proteome</keyword>
<gene>
    <name evidence="1" type="ORF">B5M42_16090</name>
</gene>
<dbReference type="OrthoDB" id="6398539at2"/>
<reference evidence="1 2" key="1">
    <citation type="submission" date="2017-03" db="EMBL/GenBank/DDBJ databases">
        <title>Isolation of Levoglucosan Utilizing Bacteria.</title>
        <authorList>
            <person name="Arya A.S."/>
        </authorList>
    </citation>
    <scope>NUCLEOTIDE SEQUENCE [LARGE SCALE GENOMIC DNA]</scope>
    <source>
        <strain evidence="1 2">MEC069</strain>
    </source>
</reference>
<dbReference type="Proteomes" id="UP000298246">
    <property type="component" value="Unassembled WGS sequence"/>
</dbReference>